<keyword evidence="2" id="KW-1185">Reference proteome</keyword>
<accession>A0ACB9LG70</accession>
<name>A0ACB9LG70_BAUVA</name>
<evidence type="ECO:0000313" key="2">
    <source>
        <dbReference type="Proteomes" id="UP000828941"/>
    </source>
</evidence>
<proteinExistence type="predicted"/>
<dbReference type="EMBL" id="CM039437">
    <property type="protein sequence ID" value="KAI4308512.1"/>
    <property type="molecule type" value="Genomic_DNA"/>
</dbReference>
<reference evidence="1 2" key="1">
    <citation type="journal article" date="2022" name="DNA Res.">
        <title>Chromosomal-level genome assembly of the orchid tree Bauhinia variegata (Leguminosae; Cercidoideae) supports the allotetraploid origin hypothesis of Bauhinia.</title>
        <authorList>
            <person name="Zhong Y."/>
            <person name="Chen Y."/>
            <person name="Zheng D."/>
            <person name="Pang J."/>
            <person name="Liu Y."/>
            <person name="Luo S."/>
            <person name="Meng S."/>
            <person name="Qian L."/>
            <person name="Wei D."/>
            <person name="Dai S."/>
            <person name="Zhou R."/>
        </authorList>
    </citation>
    <scope>NUCLEOTIDE SEQUENCE [LARGE SCALE GENOMIC DNA]</scope>
    <source>
        <strain evidence="1">BV-YZ2020</strain>
    </source>
</reference>
<comment type="caution">
    <text evidence="1">The sequence shown here is derived from an EMBL/GenBank/DDBJ whole genome shotgun (WGS) entry which is preliminary data.</text>
</comment>
<protein>
    <submittedName>
        <fullName evidence="1">Uncharacterized protein</fullName>
    </submittedName>
</protein>
<organism evidence="1 2">
    <name type="scientific">Bauhinia variegata</name>
    <name type="common">Purple orchid tree</name>
    <name type="synonym">Phanera variegata</name>
    <dbReference type="NCBI Taxonomy" id="167791"/>
    <lineage>
        <taxon>Eukaryota</taxon>
        <taxon>Viridiplantae</taxon>
        <taxon>Streptophyta</taxon>
        <taxon>Embryophyta</taxon>
        <taxon>Tracheophyta</taxon>
        <taxon>Spermatophyta</taxon>
        <taxon>Magnoliopsida</taxon>
        <taxon>eudicotyledons</taxon>
        <taxon>Gunneridae</taxon>
        <taxon>Pentapetalae</taxon>
        <taxon>rosids</taxon>
        <taxon>fabids</taxon>
        <taxon>Fabales</taxon>
        <taxon>Fabaceae</taxon>
        <taxon>Cercidoideae</taxon>
        <taxon>Cercideae</taxon>
        <taxon>Bauhiniinae</taxon>
        <taxon>Bauhinia</taxon>
    </lineage>
</organism>
<gene>
    <name evidence="1" type="ORF">L6164_031575</name>
</gene>
<sequence>MSSEPAPEKRMITLVSSDGDTYEVEEAVAMQSETLKHLIEDICDDSAIPLPNIKGRILSKVIVYCKKHAESDNIREWDENFVEVDQGMLFDFIMAANYLNIKSLLDLTCGAVANMIKGKSPEEIREIFNIENDYTPEEKEEVRRDNQWAFE</sequence>
<dbReference type="Proteomes" id="UP000828941">
    <property type="component" value="Chromosome 12"/>
</dbReference>
<evidence type="ECO:0000313" key="1">
    <source>
        <dbReference type="EMBL" id="KAI4308512.1"/>
    </source>
</evidence>